<reference evidence="1" key="1">
    <citation type="submission" date="2022-02" db="EMBL/GenBank/DDBJ databases">
        <title>Crop Bioprotection Bacillus Genome Sequencing.</title>
        <authorList>
            <person name="Dunlap C."/>
        </authorList>
    </citation>
    <scope>NUCLEOTIDE SEQUENCE</scope>
    <source>
        <strain evidence="1">T20C14</strain>
    </source>
</reference>
<protein>
    <submittedName>
        <fullName evidence="1">DUF4885 domain-containing protein</fullName>
    </submittedName>
</protein>
<name>A0AA90IXY4_9BACI</name>
<sequence>MKGAPMNIRDRVKLSLYSEQLMKPAAAEMSAKTRGSKRMPVRQTDTLSISKQAEAAQKNAPSLRSQMNGVQFEIYNLYVDRQRLNSQIEGALRENGISLSESEHLTLHVDGHNRITVEGMEDEQKRTRIEAVLNDSDKRFGARLLSHAELIGEQNGTPLDKEAYEKWHVNEFLKTIAGLSLADVSLDEKGELEGGNEKLIRVIEAAKDPKSDLEKSFQNMLKKLKNVLAKGPDTIADRSASFGYSGGTLIDLNVSKGFSAGQLNEWLDDPFLKEVLLNNS</sequence>
<gene>
    <name evidence="1" type="ORF">MOE73_14575</name>
</gene>
<comment type="caution">
    <text evidence="1">The sequence shown here is derived from an EMBL/GenBank/DDBJ whole genome shotgun (WGS) entry which is preliminary data.</text>
</comment>
<dbReference type="Proteomes" id="UP001066455">
    <property type="component" value="Unassembled WGS sequence"/>
</dbReference>
<accession>A0AA90IXY4</accession>
<proteinExistence type="predicted"/>
<evidence type="ECO:0000313" key="2">
    <source>
        <dbReference type="Proteomes" id="UP001066455"/>
    </source>
</evidence>
<dbReference type="AlphaFoldDB" id="A0AA90IXY4"/>
<organism evidence="1 2">
    <name type="scientific">Bacillus haynesii</name>
    <dbReference type="NCBI Taxonomy" id="1925021"/>
    <lineage>
        <taxon>Bacteria</taxon>
        <taxon>Bacillati</taxon>
        <taxon>Bacillota</taxon>
        <taxon>Bacilli</taxon>
        <taxon>Bacillales</taxon>
        <taxon>Bacillaceae</taxon>
        <taxon>Bacillus</taxon>
    </lineage>
</organism>
<evidence type="ECO:0000313" key="1">
    <source>
        <dbReference type="EMBL" id="MCY9281287.1"/>
    </source>
</evidence>
<dbReference type="InterPro" id="IPR032617">
    <property type="entry name" value="DUF4885"/>
</dbReference>
<dbReference type="Pfam" id="PF16226">
    <property type="entry name" value="DUF4885"/>
    <property type="match status" value="1"/>
</dbReference>
<dbReference type="EMBL" id="JALAXI010000013">
    <property type="protein sequence ID" value="MCY9281287.1"/>
    <property type="molecule type" value="Genomic_DNA"/>
</dbReference>